<keyword evidence="3" id="KW-1185">Reference proteome</keyword>
<dbReference type="Pfam" id="PF18962">
    <property type="entry name" value="Por_Secre_tail"/>
    <property type="match status" value="1"/>
</dbReference>
<dbReference type="AlphaFoldDB" id="A0A1G1T4B8"/>
<dbReference type="STRING" id="1908237.BEN47_14630"/>
<feature type="domain" description="Secretion system C-terminal sorting" evidence="1">
    <location>
        <begin position="985"/>
        <end position="1054"/>
    </location>
</feature>
<dbReference type="EMBL" id="MDZB01000104">
    <property type="protein sequence ID" value="OGX85720.1"/>
    <property type="molecule type" value="Genomic_DNA"/>
</dbReference>
<name>A0A1G1T4B8_9BACT</name>
<evidence type="ECO:0000313" key="3">
    <source>
        <dbReference type="Proteomes" id="UP000176294"/>
    </source>
</evidence>
<evidence type="ECO:0000259" key="1">
    <source>
        <dbReference type="Pfam" id="PF18962"/>
    </source>
</evidence>
<sequence length="1062" mass="103291">MLLPAFAWAQVQTPTTITPISLGNTAYTQDFNTLASTGTSSAVPAGFGFVETNAGTGTGANDTYTAVTVTATSAPSAGDTYSFGFGTSATTDRAFGSIRSGSLVPQFGFAFTNNTGAAVNSVTVSYTGEVYRLASTTTARADRLDFQYSTTATSLSAGTYTDADALDYTGPVNSNTTSTGYDGNDPANRTTVTGIITGLSITPGATFYIRFSDFDAAGSDDGLAIDDFSITAGASNACNAAFSYSGSPFCQNGTNPTPTVTGTTGGVFSSTTGLAITASTGTINLVASTPGTYTVTYTVSSTCSSTQSVTITALPKADFSYASTANTCTSNTGTVSPTLATGATAGTFTSTTGLTLDATTGAVTPSTSTPGTYTVTNTVPAGGGCPAVSATAPFTINALPAATLTAGGPTTFCQGGSVVLTAAPTAGATYQFFNGTTSQGPASATNTLTATAGGSYTVAVTSAAGCAATSAPVAVTVNPQSTATFAYSGSPFCQNGTNPTPTVTGTAGGTFSSTTGLTITASTGTIDLAASTPGTYSVTYSVGGSCPSSASQSVTITALPKAGFSYASASYCTSNATAVSPTLATGATAGTFTSTAGLTLDATTGAITASTSTQGTYTVTNTVPAANGCAAVSSTATVAITAAPIATFSYGTTSTYCVSGTTAPAVVLGTGATAGTFSSTTGLTINATTGAITLSSSTPGTYTVTNTIAAANGCAPVTATTSVTITAALVAAFSYGPTSTYCVSGPTNPAVVLGTGSTAGAFSSTTGLGLNATTGDITLSSSTPGTYTVTNTVAAANGCAATTATTSVTITAAPVATFSYPTAGACAGSTALVSPTLAASATAGTFSSTTGLTLNATTGEVNPATSTAGTYTVTNTVAAANGCAAATATATFTVNPRPATPTLSAAYNGTTTTLTSSAATGNQFSLNGTAIAGATGQTYVVNGAPAQLGSYTVTTTNANGCTSLPSASLVVTSIAKPLAGSTLSVYPNPTPNGLLTVELAGYHKAVELTVLNALGQTVFSNTVPAASGTTKQVVDLTQLPAGIYVLRAKTEGGLDSRRVVKQ</sequence>
<proteinExistence type="predicted"/>
<dbReference type="InterPro" id="IPR026444">
    <property type="entry name" value="Secre_tail"/>
</dbReference>
<reference evidence="2 3" key="1">
    <citation type="submission" date="2016-08" db="EMBL/GenBank/DDBJ databases">
        <title>Hymenobacter coccineus sp. nov., Hymenobacter lapidarius sp. nov. and Hymenobacter glacialis sp. nov., isolated from Antarctic soil.</title>
        <authorList>
            <person name="Sedlacek I."/>
            <person name="Kralova S."/>
            <person name="Kyrova K."/>
            <person name="Maslanova I."/>
            <person name="Stankova E."/>
            <person name="Vrbovska V."/>
            <person name="Nemec M."/>
            <person name="Bartak M."/>
            <person name="Svec P."/>
            <person name="Busse H.-J."/>
            <person name="Pantucek R."/>
        </authorList>
    </citation>
    <scope>NUCLEOTIDE SEQUENCE [LARGE SCALE GENOMIC DNA]</scope>
    <source>
        <strain evidence="2 3">CCM 8643</strain>
    </source>
</reference>
<gene>
    <name evidence="2" type="ORF">BEN47_14630</name>
</gene>
<comment type="caution">
    <text evidence="2">The sequence shown here is derived from an EMBL/GenBank/DDBJ whole genome shotgun (WGS) entry which is preliminary data.</text>
</comment>
<protein>
    <recommendedName>
        <fullName evidence="1">Secretion system C-terminal sorting domain-containing protein</fullName>
    </recommendedName>
</protein>
<dbReference type="Proteomes" id="UP000176294">
    <property type="component" value="Unassembled WGS sequence"/>
</dbReference>
<evidence type="ECO:0000313" key="2">
    <source>
        <dbReference type="EMBL" id="OGX85720.1"/>
    </source>
</evidence>
<accession>A0A1G1T4B8</accession>
<organism evidence="2 3">
    <name type="scientific">Hymenobacter lapidarius</name>
    <dbReference type="NCBI Taxonomy" id="1908237"/>
    <lineage>
        <taxon>Bacteria</taxon>
        <taxon>Pseudomonadati</taxon>
        <taxon>Bacteroidota</taxon>
        <taxon>Cytophagia</taxon>
        <taxon>Cytophagales</taxon>
        <taxon>Hymenobacteraceae</taxon>
        <taxon>Hymenobacter</taxon>
    </lineage>
</organism>
<dbReference type="NCBIfam" id="TIGR04183">
    <property type="entry name" value="Por_Secre_tail"/>
    <property type="match status" value="1"/>
</dbReference>